<feature type="domain" description="Ribosomal RNA small subunit methyltransferase E PUA-like" evidence="12">
    <location>
        <begin position="19"/>
        <end position="63"/>
    </location>
</feature>
<comment type="subcellular location">
    <subcellularLocation>
        <location evidence="1 10">Cytoplasm</location>
    </subcellularLocation>
</comment>
<dbReference type="InterPro" id="IPR015947">
    <property type="entry name" value="PUA-like_sf"/>
</dbReference>
<evidence type="ECO:0000256" key="2">
    <source>
        <dbReference type="ARBA" id="ARBA00005528"/>
    </source>
</evidence>
<evidence type="ECO:0000259" key="12">
    <source>
        <dbReference type="Pfam" id="PF20260"/>
    </source>
</evidence>
<comment type="function">
    <text evidence="8 10">Specifically methylates the N3 position of the uracil ring of uridine 1498 (m3U1498) in 16S rRNA. Acts on the fully assembled 30S ribosomal subunit.</text>
</comment>
<keyword evidence="3 10" id="KW-0963">Cytoplasm</keyword>
<evidence type="ECO:0000256" key="6">
    <source>
        <dbReference type="ARBA" id="ARBA00022679"/>
    </source>
</evidence>
<dbReference type="Pfam" id="PF04452">
    <property type="entry name" value="Methyltrans_RNA"/>
    <property type="match status" value="1"/>
</dbReference>
<protein>
    <recommendedName>
        <fullName evidence="10">Ribosomal RNA small subunit methyltransferase E</fullName>
        <ecNumber evidence="10">2.1.1.193</ecNumber>
    </recommendedName>
</protein>
<keyword evidence="4 10" id="KW-0698">rRNA processing</keyword>
<dbReference type="SUPFAM" id="SSF88697">
    <property type="entry name" value="PUA domain-like"/>
    <property type="match status" value="1"/>
</dbReference>
<dbReference type="InterPro" id="IPR046886">
    <property type="entry name" value="RsmE_MTase_dom"/>
</dbReference>
<evidence type="ECO:0000259" key="11">
    <source>
        <dbReference type="Pfam" id="PF04452"/>
    </source>
</evidence>
<organism evidence="13">
    <name type="scientific">Schlesneria paludicola</name>
    <dbReference type="NCBI Taxonomy" id="360056"/>
    <lineage>
        <taxon>Bacteria</taxon>
        <taxon>Pseudomonadati</taxon>
        <taxon>Planctomycetota</taxon>
        <taxon>Planctomycetia</taxon>
        <taxon>Planctomycetales</taxon>
        <taxon>Planctomycetaceae</taxon>
        <taxon>Schlesneria</taxon>
    </lineage>
</organism>
<evidence type="ECO:0000256" key="4">
    <source>
        <dbReference type="ARBA" id="ARBA00022552"/>
    </source>
</evidence>
<dbReference type="InterPro" id="IPR029026">
    <property type="entry name" value="tRNA_m1G_MTases_N"/>
</dbReference>
<comment type="caution">
    <text evidence="13">The sequence shown here is derived from an EMBL/GenBank/DDBJ whole genome shotgun (WGS) entry which is preliminary data.</text>
</comment>
<dbReference type="PIRSF" id="PIRSF015601">
    <property type="entry name" value="MTase_slr0722"/>
    <property type="match status" value="1"/>
</dbReference>
<dbReference type="PANTHER" id="PTHR30027:SF3">
    <property type="entry name" value="16S RRNA (URACIL(1498)-N(3))-METHYLTRANSFERASE"/>
    <property type="match status" value="1"/>
</dbReference>
<dbReference type="InterPro" id="IPR029028">
    <property type="entry name" value="Alpha/beta_knot_MTases"/>
</dbReference>
<dbReference type="GO" id="GO:0070475">
    <property type="term" value="P:rRNA base methylation"/>
    <property type="evidence" value="ECO:0007669"/>
    <property type="project" value="TreeGrafter"/>
</dbReference>
<keyword evidence="6 10" id="KW-0808">Transferase</keyword>
<evidence type="ECO:0000313" key="13">
    <source>
        <dbReference type="EMBL" id="HGT39895.1"/>
    </source>
</evidence>
<dbReference type="GO" id="GO:0070042">
    <property type="term" value="F:rRNA (uridine-N3-)-methyltransferase activity"/>
    <property type="evidence" value="ECO:0007669"/>
    <property type="project" value="TreeGrafter"/>
</dbReference>
<name>A0A7C4LLR1_9PLAN</name>
<evidence type="ECO:0000256" key="8">
    <source>
        <dbReference type="ARBA" id="ARBA00025699"/>
    </source>
</evidence>
<sequence length="245" mass="26502">MPHRFYLPQLAAAPPHRLEAAEAHHLAHVLRLDVGDTIEVFDGQGRAAPAVVEACSKREVCLRLGAVRCDPPPPFPLVVATAIPKGARCDWLVEKLAELGAARWVPLNTTRGVVQPREHKLDRLRQLVVSACKQSGRNWLMDIAPLTDWDQFLHREVASVGGFLVDPSGQPWTEVIQPPPQSDAATLFAIGPEGGWTREEIKAAVGRGMHTVTLGARILRVETAALAVAATWSTTVAAVSRPPSA</sequence>
<gene>
    <name evidence="13" type="ORF">ENS64_11640</name>
</gene>
<reference evidence="13" key="1">
    <citation type="journal article" date="2020" name="mSystems">
        <title>Genome- and Community-Level Interaction Insights into Carbon Utilization and Element Cycling Functions of Hydrothermarchaeota in Hydrothermal Sediment.</title>
        <authorList>
            <person name="Zhou Z."/>
            <person name="Liu Y."/>
            <person name="Xu W."/>
            <person name="Pan J."/>
            <person name="Luo Z.H."/>
            <person name="Li M."/>
        </authorList>
    </citation>
    <scope>NUCLEOTIDE SEQUENCE [LARGE SCALE GENOMIC DNA]</scope>
    <source>
        <strain evidence="13">SpSt-508</strain>
    </source>
</reference>
<evidence type="ECO:0000256" key="3">
    <source>
        <dbReference type="ARBA" id="ARBA00022490"/>
    </source>
</evidence>
<dbReference type="NCBIfam" id="TIGR00046">
    <property type="entry name" value="RsmE family RNA methyltransferase"/>
    <property type="match status" value="1"/>
</dbReference>
<evidence type="ECO:0000256" key="9">
    <source>
        <dbReference type="ARBA" id="ARBA00047944"/>
    </source>
</evidence>
<dbReference type="GO" id="GO:0005737">
    <property type="term" value="C:cytoplasm"/>
    <property type="evidence" value="ECO:0007669"/>
    <property type="project" value="UniProtKB-SubCell"/>
</dbReference>
<evidence type="ECO:0000256" key="10">
    <source>
        <dbReference type="PIRNR" id="PIRNR015601"/>
    </source>
</evidence>
<dbReference type="SUPFAM" id="SSF75217">
    <property type="entry name" value="alpha/beta knot"/>
    <property type="match status" value="1"/>
</dbReference>
<dbReference type="AlphaFoldDB" id="A0A7C4LLR1"/>
<dbReference type="PANTHER" id="PTHR30027">
    <property type="entry name" value="RIBOSOMAL RNA SMALL SUBUNIT METHYLTRANSFERASE E"/>
    <property type="match status" value="1"/>
</dbReference>
<proteinExistence type="inferred from homology"/>
<dbReference type="CDD" id="cd18084">
    <property type="entry name" value="RsmE-like"/>
    <property type="match status" value="1"/>
</dbReference>
<evidence type="ECO:0000256" key="5">
    <source>
        <dbReference type="ARBA" id="ARBA00022603"/>
    </source>
</evidence>
<evidence type="ECO:0000256" key="1">
    <source>
        <dbReference type="ARBA" id="ARBA00004496"/>
    </source>
</evidence>
<comment type="catalytic activity">
    <reaction evidence="9 10">
        <text>uridine(1498) in 16S rRNA + S-adenosyl-L-methionine = N(3)-methyluridine(1498) in 16S rRNA + S-adenosyl-L-homocysteine + H(+)</text>
        <dbReference type="Rhea" id="RHEA:42920"/>
        <dbReference type="Rhea" id="RHEA-COMP:10283"/>
        <dbReference type="Rhea" id="RHEA-COMP:10284"/>
        <dbReference type="ChEBI" id="CHEBI:15378"/>
        <dbReference type="ChEBI" id="CHEBI:57856"/>
        <dbReference type="ChEBI" id="CHEBI:59789"/>
        <dbReference type="ChEBI" id="CHEBI:65315"/>
        <dbReference type="ChEBI" id="CHEBI:74502"/>
        <dbReference type="EC" id="2.1.1.193"/>
    </reaction>
</comment>
<feature type="domain" description="Ribosomal RNA small subunit methyltransferase E methyltransferase" evidence="11">
    <location>
        <begin position="73"/>
        <end position="232"/>
    </location>
</feature>
<dbReference type="EC" id="2.1.1.193" evidence="10"/>
<evidence type="ECO:0000256" key="7">
    <source>
        <dbReference type="ARBA" id="ARBA00022691"/>
    </source>
</evidence>
<dbReference type="Gene3D" id="3.40.1280.10">
    <property type="match status" value="1"/>
</dbReference>
<dbReference type="InterPro" id="IPR046887">
    <property type="entry name" value="RsmE_PUA-like"/>
</dbReference>
<keyword evidence="5 10" id="KW-0489">Methyltransferase</keyword>
<dbReference type="InterPro" id="IPR006700">
    <property type="entry name" value="RsmE"/>
</dbReference>
<keyword evidence="7 10" id="KW-0949">S-adenosyl-L-methionine</keyword>
<dbReference type="Pfam" id="PF20260">
    <property type="entry name" value="PUA_4"/>
    <property type="match status" value="1"/>
</dbReference>
<comment type="similarity">
    <text evidence="2 10">Belongs to the RNA methyltransferase RsmE family.</text>
</comment>
<accession>A0A7C4LLR1</accession>
<dbReference type="EMBL" id="DSVQ01000015">
    <property type="protein sequence ID" value="HGT39895.1"/>
    <property type="molecule type" value="Genomic_DNA"/>
</dbReference>